<evidence type="ECO:0000256" key="1">
    <source>
        <dbReference type="ARBA" id="ARBA00022741"/>
    </source>
</evidence>
<keyword evidence="2" id="KW-0067">ATP-binding</keyword>
<dbReference type="Proteomes" id="UP000235965">
    <property type="component" value="Unassembled WGS sequence"/>
</dbReference>
<dbReference type="GO" id="GO:0010468">
    <property type="term" value="P:regulation of gene expression"/>
    <property type="evidence" value="ECO:0007669"/>
    <property type="project" value="TreeGrafter"/>
</dbReference>
<feature type="non-terminal residue" evidence="6">
    <location>
        <position position="154"/>
    </location>
</feature>
<name>A0A2J7QYU6_9NEOP</name>
<feature type="domain" description="Chromo" evidence="5">
    <location>
        <begin position="104"/>
        <end position="149"/>
    </location>
</feature>
<dbReference type="SUPFAM" id="SSF54160">
    <property type="entry name" value="Chromo domain-like"/>
    <property type="match status" value="1"/>
</dbReference>
<protein>
    <recommendedName>
        <fullName evidence="5">Chromo domain-containing protein</fullName>
    </recommendedName>
</protein>
<proteinExistence type="predicted"/>
<gene>
    <name evidence="6" type="ORF">B7P43_G10216</name>
</gene>
<reference evidence="6 7" key="1">
    <citation type="submission" date="2017-12" db="EMBL/GenBank/DDBJ databases">
        <title>Hemimetabolous genomes reveal molecular basis of termite eusociality.</title>
        <authorList>
            <person name="Harrison M.C."/>
            <person name="Jongepier E."/>
            <person name="Robertson H.M."/>
            <person name="Arning N."/>
            <person name="Bitard-Feildel T."/>
            <person name="Chao H."/>
            <person name="Childers C.P."/>
            <person name="Dinh H."/>
            <person name="Doddapaneni H."/>
            <person name="Dugan S."/>
            <person name="Gowin J."/>
            <person name="Greiner C."/>
            <person name="Han Y."/>
            <person name="Hu H."/>
            <person name="Hughes D.S.T."/>
            <person name="Huylmans A.-K."/>
            <person name="Kemena C."/>
            <person name="Kremer L.P.M."/>
            <person name="Lee S.L."/>
            <person name="Lopez-Ezquerra A."/>
            <person name="Mallet L."/>
            <person name="Monroy-Kuhn J.M."/>
            <person name="Moser A."/>
            <person name="Murali S.C."/>
            <person name="Muzny D.M."/>
            <person name="Otani S."/>
            <person name="Piulachs M.-D."/>
            <person name="Poelchau M."/>
            <person name="Qu J."/>
            <person name="Schaub F."/>
            <person name="Wada-Katsumata A."/>
            <person name="Worley K.C."/>
            <person name="Xie Q."/>
            <person name="Ylla G."/>
            <person name="Poulsen M."/>
            <person name="Gibbs R.A."/>
            <person name="Schal C."/>
            <person name="Richards S."/>
            <person name="Belles X."/>
            <person name="Korb J."/>
            <person name="Bornberg-Bauer E."/>
        </authorList>
    </citation>
    <scope>NUCLEOTIDE SEQUENCE [LARGE SCALE GENOMIC DNA]</scope>
    <source>
        <tissue evidence="6">Whole body</tissue>
    </source>
</reference>
<organism evidence="6 7">
    <name type="scientific">Cryptotermes secundus</name>
    <dbReference type="NCBI Taxonomy" id="105785"/>
    <lineage>
        <taxon>Eukaryota</taxon>
        <taxon>Metazoa</taxon>
        <taxon>Ecdysozoa</taxon>
        <taxon>Arthropoda</taxon>
        <taxon>Hexapoda</taxon>
        <taxon>Insecta</taxon>
        <taxon>Pterygota</taxon>
        <taxon>Neoptera</taxon>
        <taxon>Polyneoptera</taxon>
        <taxon>Dictyoptera</taxon>
        <taxon>Blattodea</taxon>
        <taxon>Blattoidea</taxon>
        <taxon>Termitoidae</taxon>
        <taxon>Kalotermitidae</taxon>
        <taxon>Cryptotermitinae</taxon>
        <taxon>Cryptotermes</taxon>
    </lineage>
</organism>
<evidence type="ECO:0000256" key="4">
    <source>
        <dbReference type="SAM" id="MobiDB-lite"/>
    </source>
</evidence>
<keyword evidence="7" id="KW-1185">Reference proteome</keyword>
<dbReference type="GO" id="GO:0005524">
    <property type="term" value="F:ATP binding"/>
    <property type="evidence" value="ECO:0007669"/>
    <property type="project" value="UniProtKB-KW"/>
</dbReference>
<dbReference type="EMBL" id="NEVH01009082">
    <property type="protein sequence ID" value="PNF33753.1"/>
    <property type="molecule type" value="Genomic_DNA"/>
</dbReference>
<dbReference type="Gene3D" id="2.40.50.40">
    <property type="match status" value="1"/>
</dbReference>
<evidence type="ECO:0000256" key="3">
    <source>
        <dbReference type="ARBA" id="ARBA00023242"/>
    </source>
</evidence>
<dbReference type="GO" id="GO:0016887">
    <property type="term" value="F:ATP hydrolysis activity"/>
    <property type="evidence" value="ECO:0007669"/>
    <property type="project" value="TreeGrafter"/>
</dbReference>
<keyword evidence="3" id="KW-0539">Nucleus</keyword>
<evidence type="ECO:0000313" key="7">
    <source>
        <dbReference type="Proteomes" id="UP000235965"/>
    </source>
</evidence>
<evidence type="ECO:0000259" key="5">
    <source>
        <dbReference type="Pfam" id="PF00385"/>
    </source>
</evidence>
<accession>A0A2J7QYU6</accession>
<comment type="caution">
    <text evidence="6">The sequence shown here is derived from an EMBL/GenBank/DDBJ whole genome shotgun (WGS) entry which is preliminary data.</text>
</comment>
<dbReference type="GO" id="GO:0003677">
    <property type="term" value="F:DNA binding"/>
    <property type="evidence" value="ECO:0007669"/>
    <property type="project" value="TreeGrafter"/>
</dbReference>
<feature type="region of interest" description="Disordered" evidence="4">
    <location>
        <begin position="59"/>
        <end position="89"/>
    </location>
</feature>
<keyword evidence="1" id="KW-0547">Nucleotide-binding</keyword>
<dbReference type="PANTHER" id="PTHR45623:SF11">
    <property type="entry name" value="KISMET, ISOFORM C"/>
    <property type="match status" value="1"/>
</dbReference>
<dbReference type="GO" id="GO:0000785">
    <property type="term" value="C:chromatin"/>
    <property type="evidence" value="ECO:0007669"/>
    <property type="project" value="TreeGrafter"/>
</dbReference>
<dbReference type="GO" id="GO:0003682">
    <property type="term" value="F:chromatin binding"/>
    <property type="evidence" value="ECO:0007669"/>
    <property type="project" value="TreeGrafter"/>
</dbReference>
<dbReference type="AlphaFoldDB" id="A0A2J7QYU6"/>
<evidence type="ECO:0000313" key="6">
    <source>
        <dbReference type="EMBL" id="PNF33753.1"/>
    </source>
</evidence>
<dbReference type="CDD" id="cd18668">
    <property type="entry name" value="CD1_tandem_CHD5-9_like"/>
    <property type="match status" value="1"/>
</dbReference>
<dbReference type="OrthoDB" id="5857104at2759"/>
<dbReference type="InterPro" id="IPR023780">
    <property type="entry name" value="Chromo_domain"/>
</dbReference>
<dbReference type="PANTHER" id="PTHR45623">
    <property type="entry name" value="CHROMODOMAIN-HELICASE-DNA-BINDING PROTEIN 3-RELATED-RELATED"/>
    <property type="match status" value="1"/>
</dbReference>
<dbReference type="Pfam" id="PF00385">
    <property type="entry name" value="Chromo"/>
    <property type="match status" value="1"/>
</dbReference>
<evidence type="ECO:0000256" key="2">
    <source>
        <dbReference type="ARBA" id="ARBA00022840"/>
    </source>
</evidence>
<dbReference type="GO" id="GO:0042393">
    <property type="term" value="F:histone binding"/>
    <property type="evidence" value="ECO:0007669"/>
    <property type="project" value="TreeGrafter"/>
</dbReference>
<dbReference type="GO" id="GO:0140658">
    <property type="term" value="F:ATP-dependent chromatin remodeler activity"/>
    <property type="evidence" value="ECO:0007669"/>
    <property type="project" value="TreeGrafter"/>
</dbReference>
<sequence>MGFSSLKHPDYLVDGRERSELCVDGGLFIKEGHRDEDKGSNNNFKPSITCIDLCEEKPVSSKQKEPPADEMKLKIDRVREPHSAKEENSIRERFKQDLIHSKSDVQYVEVEEYFVKYRNFSYLHCEWKTEDELFKGDKRISAKLKRFKQKMAHH</sequence>
<dbReference type="GO" id="GO:0005634">
    <property type="term" value="C:nucleus"/>
    <property type="evidence" value="ECO:0007669"/>
    <property type="project" value="TreeGrafter"/>
</dbReference>
<dbReference type="InterPro" id="IPR016197">
    <property type="entry name" value="Chromo-like_dom_sf"/>
</dbReference>